<reference evidence="2 3" key="1">
    <citation type="submission" date="2018-07" db="EMBL/GenBank/DDBJ databases">
        <title>Genome sequences of Haloplanus salinus JCM 18368T.</title>
        <authorList>
            <person name="Kim Y.B."/>
            <person name="Roh S.W."/>
        </authorList>
    </citation>
    <scope>NUCLEOTIDE SEQUENCE [LARGE SCALE GENOMIC DNA]</scope>
    <source>
        <strain evidence="2 3">JCM 18368</strain>
    </source>
</reference>
<dbReference type="Pfam" id="PF18480">
    <property type="entry name" value="DUF5615"/>
    <property type="match status" value="1"/>
</dbReference>
<sequence>MELLADENVETEWIQALRDDGHDVVRVVDIEDLGVSASDPDVLAVATRKDRVLLTADQSDFSNPPADEHPGIIIIADVTRTGGEVRRAVRRIERSVSDLSDHVAYVSDWL</sequence>
<proteinExistence type="predicted"/>
<dbReference type="RefSeq" id="WP_114450454.1">
    <property type="nucleotide sequence ID" value="NZ_QPHM01000003.1"/>
</dbReference>
<dbReference type="Proteomes" id="UP000252189">
    <property type="component" value="Unassembled WGS sequence"/>
</dbReference>
<dbReference type="InterPro" id="IPR041049">
    <property type="entry name" value="DUF5615"/>
</dbReference>
<comment type="caution">
    <text evidence="2">The sequence shown here is derived from an EMBL/GenBank/DDBJ whole genome shotgun (WGS) entry which is preliminary data.</text>
</comment>
<dbReference type="OrthoDB" id="147476at2157"/>
<feature type="domain" description="DUF5615" evidence="1">
    <location>
        <begin position="1"/>
        <end position="91"/>
    </location>
</feature>
<organism evidence="2 3">
    <name type="scientific">Haloplanus salinus</name>
    <dbReference type="NCBI Taxonomy" id="1126245"/>
    <lineage>
        <taxon>Archaea</taxon>
        <taxon>Methanobacteriati</taxon>
        <taxon>Methanobacteriota</taxon>
        <taxon>Stenosarchaea group</taxon>
        <taxon>Halobacteria</taxon>
        <taxon>Halobacteriales</taxon>
        <taxon>Haloferacaceae</taxon>
        <taxon>Haloplanus</taxon>
    </lineage>
</organism>
<evidence type="ECO:0000259" key="1">
    <source>
        <dbReference type="Pfam" id="PF18480"/>
    </source>
</evidence>
<dbReference type="EMBL" id="QPHM01000003">
    <property type="protein sequence ID" value="RCU44281.1"/>
    <property type="molecule type" value="Genomic_DNA"/>
</dbReference>
<evidence type="ECO:0000313" key="2">
    <source>
        <dbReference type="EMBL" id="RCU44281.1"/>
    </source>
</evidence>
<dbReference type="AlphaFoldDB" id="A0A368N415"/>
<evidence type="ECO:0000313" key="3">
    <source>
        <dbReference type="Proteomes" id="UP000252189"/>
    </source>
</evidence>
<name>A0A368N415_9EURY</name>
<gene>
    <name evidence="2" type="ORF">DU504_15995</name>
</gene>
<protein>
    <recommendedName>
        <fullName evidence="1">DUF5615 domain-containing protein</fullName>
    </recommendedName>
</protein>
<keyword evidence="3" id="KW-1185">Reference proteome</keyword>
<accession>A0A368N415</accession>